<comment type="subcellular location">
    <subcellularLocation>
        <location evidence="1">Membrane</location>
        <topology evidence="1">Multi-pass membrane protein</topology>
    </subcellularLocation>
</comment>
<feature type="transmembrane region" description="Helical" evidence="5">
    <location>
        <begin position="363"/>
        <end position="389"/>
    </location>
</feature>
<dbReference type="GO" id="GO:0016020">
    <property type="term" value="C:membrane"/>
    <property type="evidence" value="ECO:0007669"/>
    <property type="project" value="UniProtKB-SubCell"/>
</dbReference>
<dbReference type="GO" id="GO:0055085">
    <property type="term" value="P:transmembrane transport"/>
    <property type="evidence" value="ECO:0007669"/>
    <property type="project" value="InterPro"/>
</dbReference>
<evidence type="ECO:0000313" key="8">
    <source>
        <dbReference type="Proteomes" id="UP001146120"/>
    </source>
</evidence>
<feature type="transmembrane region" description="Helical" evidence="5">
    <location>
        <begin position="401"/>
        <end position="423"/>
    </location>
</feature>
<feature type="transmembrane region" description="Helical" evidence="5">
    <location>
        <begin position="92"/>
        <end position="117"/>
    </location>
</feature>
<proteinExistence type="predicted"/>
<feature type="transmembrane region" description="Helical" evidence="5">
    <location>
        <begin position="20"/>
        <end position="44"/>
    </location>
</feature>
<feature type="transmembrane region" description="Helical" evidence="5">
    <location>
        <begin position="288"/>
        <end position="312"/>
    </location>
</feature>
<protein>
    <recommendedName>
        <fullName evidence="6">Amino acid permease/ SLC12A domain-containing protein</fullName>
    </recommendedName>
</protein>
<dbReference type="Pfam" id="PF00324">
    <property type="entry name" value="AA_permease"/>
    <property type="match status" value="1"/>
</dbReference>
<dbReference type="PANTHER" id="PTHR42770">
    <property type="entry name" value="AMINO ACID TRANSPORTER-RELATED"/>
    <property type="match status" value="1"/>
</dbReference>
<evidence type="ECO:0000256" key="1">
    <source>
        <dbReference type="ARBA" id="ARBA00004141"/>
    </source>
</evidence>
<name>A0AAV2Z5C8_9STRA</name>
<reference evidence="7" key="1">
    <citation type="submission" date="2022-11" db="EMBL/GenBank/DDBJ databases">
        <authorList>
            <person name="Morgan W.R."/>
            <person name="Tartar A."/>
        </authorList>
    </citation>
    <scope>NUCLEOTIDE SEQUENCE</scope>
    <source>
        <strain evidence="7">ARSEF 373</strain>
    </source>
</reference>
<evidence type="ECO:0000256" key="5">
    <source>
        <dbReference type="SAM" id="Phobius"/>
    </source>
</evidence>
<comment type="caution">
    <text evidence="7">The sequence shown here is derived from an EMBL/GenBank/DDBJ whole genome shotgun (WGS) entry which is preliminary data.</text>
</comment>
<keyword evidence="3 5" id="KW-1133">Transmembrane helix</keyword>
<feature type="transmembrane region" description="Helical" evidence="5">
    <location>
        <begin position="238"/>
        <end position="261"/>
    </location>
</feature>
<feature type="transmembrane region" description="Helical" evidence="5">
    <location>
        <begin position="429"/>
        <end position="448"/>
    </location>
</feature>
<gene>
    <name evidence="7" type="ORF">N0F65_006030</name>
</gene>
<dbReference type="InterPro" id="IPR050367">
    <property type="entry name" value="APC_superfamily"/>
</dbReference>
<dbReference type="Gene3D" id="1.20.1740.10">
    <property type="entry name" value="Amino acid/polyamine transporter I"/>
    <property type="match status" value="1"/>
</dbReference>
<feature type="transmembrane region" description="Helical" evidence="5">
    <location>
        <begin position="51"/>
        <end position="72"/>
    </location>
</feature>
<accession>A0AAV2Z5C8</accession>
<feature type="transmembrane region" description="Helical" evidence="5">
    <location>
        <begin position="129"/>
        <end position="150"/>
    </location>
</feature>
<evidence type="ECO:0000256" key="4">
    <source>
        <dbReference type="ARBA" id="ARBA00023136"/>
    </source>
</evidence>
<dbReference type="Proteomes" id="UP001146120">
    <property type="component" value="Unassembled WGS sequence"/>
</dbReference>
<sequence>MPELPPSVAVPSRQPTKIDVWLLGITIVIGGQYSGWNMGLMFGLEGFTAGFAAVTVAYVCFTCSVAEINGALPFAGGSYGVARCTLGYYPGFLLGCCEALGYIAASATAVISFANLMVQMAPLIQGYDLVIYLAIYASVVLVLIHGGAVFWLTNRIIGLFSLGFLVLYSIGSLAFTSHSTLEEAFSTASGPSQPSSNSSEGVIQSLPYVAWFYAGIECVNLASSEVSAPKQLIPKAQVACIVTLFVIGMFVAIVTIALPFAGGPAALALELAPLNTGFQAMCATESTYVTAFSLPATYGIVFGTTWAAGRMIHSMADSRLLPSLLARTMSSRGTPHCAVFFCALVSFATAWNVRTNDNVTSDIFMLCLLASFMSYTGQCVGYVSLRVLYPAPSDSAFKSPFGVPGALLSMLIWLLGILSILAFQPRNGAIFGELCLTLAALSAFYVSYARKRQRLSIAERNVLMVAHVLKLNGRRRHTRRPPTTRVLRKQSPVIAGPLDAEKPTELGHNNASIEDDAAAFYPFRKQSSRVQPGQRSSTALTAAPSAITAAFVTMPSQSHHVDH</sequence>
<dbReference type="EMBL" id="DAKRPA010000040">
    <property type="protein sequence ID" value="DBA01882.1"/>
    <property type="molecule type" value="Genomic_DNA"/>
</dbReference>
<dbReference type="PANTHER" id="PTHR42770:SF7">
    <property type="entry name" value="MEMBRANE PROTEIN"/>
    <property type="match status" value="1"/>
</dbReference>
<evidence type="ECO:0000256" key="2">
    <source>
        <dbReference type="ARBA" id="ARBA00022692"/>
    </source>
</evidence>
<reference evidence="7" key="2">
    <citation type="journal article" date="2023" name="Microbiol Resour">
        <title>Decontamination and Annotation of the Draft Genome Sequence of the Oomycete Lagenidium giganteum ARSEF 373.</title>
        <authorList>
            <person name="Morgan W.R."/>
            <person name="Tartar A."/>
        </authorList>
    </citation>
    <scope>NUCLEOTIDE SEQUENCE</scope>
    <source>
        <strain evidence="7">ARSEF 373</strain>
    </source>
</reference>
<feature type="transmembrane region" description="Helical" evidence="5">
    <location>
        <begin position="156"/>
        <end position="175"/>
    </location>
</feature>
<evidence type="ECO:0000313" key="7">
    <source>
        <dbReference type="EMBL" id="DBA01882.1"/>
    </source>
</evidence>
<dbReference type="InterPro" id="IPR004841">
    <property type="entry name" value="AA-permease/SLC12A_dom"/>
</dbReference>
<keyword evidence="8" id="KW-1185">Reference proteome</keyword>
<feature type="domain" description="Amino acid permease/ SLC12A" evidence="6">
    <location>
        <begin position="44"/>
        <end position="423"/>
    </location>
</feature>
<organism evidence="7 8">
    <name type="scientific">Lagenidium giganteum</name>
    <dbReference type="NCBI Taxonomy" id="4803"/>
    <lineage>
        <taxon>Eukaryota</taxon>
        <taxon>Sar</taxon>
        <taxon>Stramenopiles</taxon>
        <taxon>Oomycota</taxon>
        <taxon>Peronosporomycetes</taxon>
        <taxon>Pythiales</taxon>
        <taxon>Pythiaceae</taxon>
    </lineage>
</organism>
<evidence type="ECO:0000259" key="6">
    <source>
        <dbReference type="Pfam" id="PF00324"/>
    </source>
</evidence>
<keyword evidence="2 5" id="KW-0812">Transmembrane</keyword>
<evidence type="ECO:0000256" key="3">
    <source>
        <dbReference type="ARBA" id="ARBA00022989"/>
    </source>
</evidence>
<keyword evidence="4 5" id="KW-0472">Membrane</keyword>
<dbReference type="AlphaFoldDB" id="A0AAV2Z5C8"/>